<evidence type="ECO:0000313" key="1">
    <source>
        <dbReference type="EMBL" id="MBD5779945.1"/>
    </source>
</evidence>
<sequence>MTHTIYPLSVEEFHGPYGPYQVSELVLQKIWLEQAFDATRLRDQEGRSVKVEHPGTWNRLEGPDFRDAVLLVDGVEVSGDVEVHFSQADWKAHGHESDPAFDRVVLHVLYYTPGTGSEVSRTVSGKALATVALLPLLWYSLEEYAGEDSLIASTGVDLRPEVGTLLNLSLAERKRRLVELALRRWKMKVHYAAQRIESLGWEGACHQSALEVMGFARNRVPMLMIAERHGLQDFASGRLSVDALMEVGAERWRFSGCRPANQPRLRLQQYLQWVASAADWPERLAGLVTELESHALSPEDPSWGSLAQRQRLGVAAARKRVGEEILREKIGGQKADTLLCDALFPLLSARRAWDGFALWFHWNAGNGPASCVEALRLLQVLDRGQTPMGNGWLQGVLGAKTLSNRGEKGDGRFQAHA</sequence>
<organism evidence="1 2">
    <name type="scientific">Pelagicoccus enzymogenes</name>
    <dbReference type="NCBI Taxonomy" id="2773457"/>
    <lineage>
        <taxon>Bacteria</taxon>
        <taxon>Pseudomonadati</taxon>
        <taxon>Verrucomicrobiota</taxon>
        <taxon>Opitutia</taxon>
        <taxon>Puniceicoccales</taxon>
        <taxon>Pelagicoccaceae</taxon>
        <taxon>Pelagicoccus</taxon>
    </lineage>
</organism>
<keyword evidence="2" id="KW-1185">Reference proteome</keyword>
<proteinExistence type="predicted"/>
<dbReference type="Proteomes" id="UP000622317">
    <property type="component" value="Unassembled WGS sequence"/>
</dbReference>
<dbReference type="RefSeq" id="WP_191617076.1">
    <property type="nucleotide sequence ID" value="NZ_JACYFG010000024.1"/>
</dbReference>
<dbReference type="AlphaFoldDB" id="A0A927FA40"/>
<protein>
    <submittedName>
        <fullName evidence="1">DUF2851 family protein</fullName>
    </submittedName>
</protein>
<dbReference type="EMBL" id="JACYFG010000024">
    <property type="protein sequence ID" value="MBD5779945.1"/>
    <property type="molecule type" value="Genomic_DNA"/>
</dbReference>
<evidence type="ECO:0000313" key="2">
    <source>
        <dbReference type="Proteomes" id="UP000622317"/>
    </source>
</evidence>
<accession>A0A927FA40</accession>
<dbReference type="Pfam" id="PF11013">
    <property type="entry name" value="DUF2851"/>
    <property type="match status" value="1"/>
</dbReference>
<gene>
    <name evidence="1" type="ORF">IEN85_10640</name>
</gene>
<dbReference type="InterPro" id="IPR021272">
    <property type="entry name" value="DUF2851"/>
</dbReference>
<comment type="caution">
    <text evidence="1">The sequence shown here is derived from an EMBL/GenBank/DDBJ whole genome shotgun (WGS) entry which is preliminary data.</text>
</comment>
<reference evidence="1" key="1">
    <citation type="submission" date="2020-09" db="EMBL/GenBank/DDBJ databases">
        <title>Pelagicoccus enzymogenes sp. nov. with an EPS production, isolated from marine sediment.</title>
        <authorList>
            <person name="Feng X."/>
        </authorList>
    </citation>
    <scope>NUCLEOTIDE SEQUENCE</scope>
    <source>
        <strain evidence="1">NFK12</strain>
    </source>
</reference>
<name>A0A927FA40_9BACT</name>